<dbReference type="RefSeq" id="WP_393013823.1">
    <property type="nucleotide sequence ID" value="NZ_JAZAQF010000074.1"/>
</dbReference>
<comment type="caution">
    <text evidence="2">The sequence shown here is derived from an EMBL/GenBank/DDBJ whole genome shotgun (WGS) entry which is preliminary data.</text>
</comment>
<evidence type="ECO:0000313" key="2">
    <source>
        <dbReference type="EMBL" id="MFG3818454.1"/>
    </source>
</evidence>
<dbReference type="EMBL" id="JAZAQF010000074">
    <property type="protein sequence ID" value="MFG3818454.1"/>
    <property type="molecule type" value="Genomic_DNA"/>
</dbReference>
<sequence>MTKPIVYRLDAEDVIRSDDGNLPFVEISTCLATDMTANLEETYDEDLEKAAFSDGFPCRVLRPGQKRWLSGKVRFFLEIELDPDQEEEITNPEGSNSTLDELRKLAGE</sequence>
<protein>
    <submittedName>
        <fullName evidence="2">KGK domain-containing protein</fullName>
    </submittedName>
</protein>
<keyword evidence="3" id="KW-1185">Reference proteome</keyword>
<accession>A0ABW7CE49</accession>
<organism evidence="2 3">
    <name type="scientific">Limnothrix redekei LRLZ20PSL1</name>
    <dbReference type="NCBI Taxonomy" id="3112953"/>
    <lineage>
        <taxon>Bacteria</taxon>
        <taxon>Bacillati</taxon>
        <taxon>Cyanobacteriota</taxon>
        <taxon>Cyanophyceae</taxon>
        <taxon>Pseudanabaenales</taxon>
        <taxon>Pseudanabaenaceae</taxon>
        <taxon>Limnothrix</taxon>
    </lineage>
</organism>
<evidence type="ECO:0000313" key="3">
    <source>
        <dbReference type="Proteomes" id="UP001604335"/>
    </source>
</evidence>
<name>A0ABW7CE49_9CYAN</name>
<dbReference type="InterPro" id="IPR014971">
    <property type="entry name" value="KGK"/>
</dbReference>
<proteinExistence type="predicted"/>
<dbReference type="Proteomes" id="UP001604335">
    <property type="component" value="Unassembled WGS sequence"/>
</dbReference>
<evidence type="ECO:0000256" key="1">
    <source>
        <dbReference type="SAM" id="MobiDB-lite"/>
    </source>
</evidence>
<reference evidence="3" key="1">
    <citation type="journal article" date="2024" name="Algal Res.">
        <title>Biochemical, toxicological and genomic investigation of a high-biomass producing Limnothrix strain isolated from Italian shallow drinking water reservoir.</title>
        <authorList>
            <person name="Simonazzi M."/>
            <person name="Shishido T.K."/>
            <person name="Delbaje E."/>
            <person name="Wahlsten M."/>
            <person name="Fewer D.P."/>
            <person name="Sivonen K."/>
            <person name="Pezzolesi L."/>
            <person name="Pistocchi R."/>
        </authorList>
    </citation>
    <scope>NUCLEOTIDE SEQUENCE [LARGE SCALE GENOMIC DNA]</scope>
    <source>
        <strain evidence="3">LRLZ20PSL1</strain>
    </source>
</reference>
<dbReference type="Pfam" id="PF08872">
    <property type="entry name" value="KGK"/>
    <property type="match status" value="1"/>
</dbReference>
<gene>
    <name evidence="2" type="ORF">VPK24_12455</name>
</gene>
<feature type="region of interest" description="Disordered" evidence="1">
    <location>
        <begin position="85"/>
        <end position="108"/>
    </location>
</feature>